<keyword evidence="4" id="KW-0862">Zinc</keyword>
<dbReference type="Pfam" id="PF00789">
    <property type="entry name" value="UBX"/>
    <property type="match status" value="1"/>
</dbReference>
<feature type="domain" description="UBX" evidence="7">
    <location>
        <begin position="241"/>
        <end position="319"/>
    </location>
</feature>
<reference evidence="10" key="4">
    <citation type="journal article" date="2015" name="G3 (Bethesda)">
        <title>Genome sequences of three phytopathogenic species of the Magnaporthaceae family of fungi.</title>
        <authorList>
            <person name="Okagaki L.H."/>
            <person name="Nunes C.C."/>
            <person name="Sailsbery J."/>
            <person name="Clay B."/>
            <person name="Brown D."/>
            <person name="John T."/>
            <person name="Oh Y."/>
            <person name="Young N."/>
            <person name="Fitzgerald M."/>
            <person name="Haas B.J."/>
            <person name="Zeng Q."/>
            <person name="Young S."/>
            <person name="Adiconis X."/>
            <person name="Fan L."/>
            <person name="Levin J.Z."/>
            <person name="Mitchell T.K."/>
            <person name="Okubara P.A."/>
            <person name="Farman M.L."/>
            <person name="Kohn L.M."/>
            <person name="Birren B."/>
            <person name="Ma L.-J."/>
            <person name="Dean R.A."/>
        </authorList>
    </citation>
    <scope>NUCLEOTIDE SEQUENCE</scope>
    <source>
        <strain evidence="10">ATCC 64411 / 73-15</strain>
    </source>
</reference>
<evidence type="ECO:0000313" key="11">
    <source>
        <dbReference type="Proteomes" id="UP000011715"/>
    </source>
</evidence>
<dbReference type="GO" id="GO:0036435">
    <property type="term" value="F:K48-linked polyubiquitin modification-dependent protein binding"/>
    <property type="evidence" value="ECO:0007669"/>
    <property type="project" value="TreeGrafter"/>
</dbReference>
<dbReference type="PANTHER" id="PTHR46340">
    <property type="entry name" value="UBX DOMAIN-CONTAINING PROTEIN 1"/>
    <property type="match status" value="1"/>
</dbReference>
<accession>A0A0C4E8M7</accession>
<dbReference type="VEuPathDB" id="FungiDB:MAPG_08939"/>
<evidence type="ECO:0000313" key="10">
    <source>
        <dbReference type="EnsemblFungi" id="MAPG_08939T0"/>
    </source>
</evidence>
<dbReference type="Pfam" id="PF22562">
    <property type="entry name" value="UBA_7"/>
    <property type="match status" value="1"/>
</dbReference>
<dbReference type="InterPro" id="IPR001012">
    <property type="entry name" value="UBX_dom"/>
</dbReference>
<dbReference type="GO" id="GO:0005737">
    <property type="term" value="C:cytoplasm"/>
    <property type="evidence" value="ECO:0007669"/>
    <property type="project" value="UniProtKB-SubCell"/>
</dbReference>
<feature type="domain" description="UBA" evidence="6">
    <location>
        <begin position="1"/>
        <end position="39"/>
    </location>
</feature>
<feature type="region of interest" description="Disordered" evidence="5">
    <location>
        <begin position="201"/>
        <end position="224"/>
    </location>
</feature>
<dbReference type="GO" id="GO:0005634">
    <property type="term" value="C:nucleus"/>
    <property type="evidence" value="ECO:0007669"/>
    <property type="project" value="TreeGrafter"/>
</dbReference>
<feature type="compositionally biased region" description="Basic and acidic residues" evidence="5">
    <location>
        <begin position="201"/>
        <end position="217"/>
    </location>
</feature>
<evidence type="ECO:0000256" key="1">
    <source>
        <dbReference type="ARBA" id="ARBA00004496"/>
    </source>
</evidence>
<dbReference type="InterPro" id="IPR013087">
    <property type="entry name" value="Znf_C2H2_type"/>
</dbReference>
<evidence type="ECO:0000256" key="2">
    <source>
        <dbReference type="ARBA" id="ARBA00022490"/>
    </source>
</evidence>
<evidence type="ECO:0000259" key="6">
    <source>
        <dbReference type="PROSITE" id="PS50030"/>
    </source>
</evidence>
<dbReference type="GO" id="GO:0008270">
    <property type="term" value="F:zinc ion binding"/>
    <property type="evidence" value="ECO:0007669"/>
    <property type="project" value="UniProtKB-KW"/>
</dbReference>
<dbReference type="SUPFAM" id="SSF54236">
    <property type="entry name" value="Ubiquitin-like"/>
    <property type="match status" value="1"/>
</dbReference>
<evidence type="ECO:0000259" key="7">
    <source>
        <dbReference type="PROSITE" id="PS50033"/>
    </source>
</evidence>
<evidence type="ECO:0000256" key="3">
    <source>
        <dbReference type="ARBA" id="ARBA00023054"/>
    </source>
</evidence>
<dbReference type="InterPro" id="IPR015940">
    <property type="entry name" value="UBA"/>
</dbReference>
<proteinExistence type="predicted"/>
<keyword evidence="3" id="KW-0175">Coiled coil</keyword>
<dbReference type="STRING" id="644358.A0A0C4E8M7"/>
<reference evidence="11" key="1">
    <citation type="submission" date="2010-05" db="EMBL/GenBank/DDBJ databases">
        <title>The genome sequence of Magnaporthe poae strain ATCC 64411.</title>
        <authorList>
            <person name="Ma L.-J."/>
            <person name="Dead R."/>
            <person name="Young S."/>
            <person name="Zeng Q."/>
            <person name="Koehrsen M."/>
            <person name="Alvarado L."/>
            <person name="Berlin A."/>
            <person name="Chapman S.B."/>
            <person name="Chen Z."/>
            <person name="Freedman E."/>
            <person name="Gellesch M."/>
            <person name="Goldberg J."/>
            <person name="Griggs A."/>
            <person name="Gujja S."/>
            <person name="Heilman E.R."/>
            <person name="Heiman D."/>
            <person name="Hepburn T."/>
            <person name="Howarth C."/>
            <person name="Jen D."/>
            <person name="Larson L."/>
            <person name="Mehta T."/>
            <person name="Neiman D."/>
            <person name="Pearson M."/>
            <person name="Roberts A."/>
            <person name="Saif S."/>
            <person name="Shea T."/>
            <person name="Shenoy N."/>
            <person name="Sisk P."/>
            <person name="Stolte C."/>
            <person name="Sykes S."/>
            <person name="Walk T."/>
            <person name="White J."/>
            <person name="Yandava C."/>
            <person name="Haas B."/>
            <person name="Nusbaum C."/>
            <person name="Birren B."/>
        </authorList>
    </citation>
    <scope>NUCLEOTIDE SEQUENCE [LARGE SCALE GENOMIC DNA]</scope>
    <source>
        <strain evidence="11">ATCC 64411 / 73-15</strain>
    </source>
</reference>
<feature type="domain" description="C2H2-type" evidence="8">
    <location>
        <begin position="80"/>
        <end position="109"/>
    </location>
</feature>
<dbReference type="PANTHER" id="PTHR46340:SF1">
    <property type="entry name" value="UBX DOMAIN-CONTAINING PROTEIN 1"/>
    <property type="match status" value="1"/>
</dbReference>
<dbReference type="SMART" id="SM00166">
    <property type="entry name" value="UBX"/>
    <property type="match status" value="1"/>
</dbReference>
<dbReference type="InterPro" id="IPR009060">
    <property type="entry name" value="UBA-like_sf"/>
</dbReference>
<dbReference type="PROSITE" id="PS50033">
    <property type="entry name" value="UBX"/>
    <property type="match status" value="1"/>
</dbReference>
<evidence type="ECO:0000256" key="5">
    <source>
        <dbReference type="SAM" id="MobiDB-lite"/>
    </source>
</evidence>
<keyword evidence="4" id="KW-0479">Metal-binding</keyword>
<feature type="compositionally biased region" description="Basic and acidic residues" evidence="5">
    <location>
        <begin position="142"/>
        <end position="186"/>
    </location>
</feature>
<dbReference type="eggNOG" id="KOG2689">
    <property type="taxonomic scope" value="Eukaryota"/>
</dbReference>
<keyword evidence="11" id="KW-1185">Reference proteome</keyword>
<sequence>MAQTDLQLLLEMGFDQSRAELAVKKTGGLQGALEWLEANQDKPLEELQGTTSAAPAADEEDETGGPKIDSVDEGESAQSLVCNECGKRFRNSNTATFHATKSGHTDFSESTEAIAALTEEQKKERLAELREQLKAKKAAQSEQDKEDAKRNEQIRQKSTRETQDLKEELKKKEQIKEAAKKRQEKLDDIEAKRRIKAKIEADKAERKRKADEAKAARDGASSAAAAAAPAAPAAAAAPRTVNHTEARLRLQLPTGGNVQKTFPAETTLFEVAQALQADDGVPLVSSFALTFPRKVFEGDVDFSKTLREAGLVPSAVLIVK</sequence>
<dbReference type="GO" id="GO:1903094">
    <property type="term" value="P:negative regulation of protein K48-linked deubiquitination"/>
    <property type="evidence" value="ECO:0007669"/>
    <property type="project" value="TreeGrafter"/>
</dbReference>
<keyword evidence="4" id="KW-0863">Zinc-finger</keyword>
<reference evidence="9" key="3">
    <citation type="submission" date="2011-03" db="EMBL/GenBank/DDBJ databases">
        <title>Annotation of Magnaporthe poae ATCC 64411.</title>
        <authorList>
            <person name="Ma L.-J."/>
            <person name="Dead R."/>
            <person name="Young S.K."/>
            <person name="Zeng Q."/>
            <person name="Gargeya S."/>
            <person name="Fitzgerald M."/>
            <person name="Haas B."/>
            <person name="Abouelleil A."/>
            <person name="Alvarado L."/>
            <person name="Arachchi H.M."/>
            <person name="Berlin A."/>
            <person name="Brown A."/>
            <person name="Chapman S.B."/>
            <person name="Chen Z."/>
            <person name="Dunbar C."/>
            <person name="Freedman E."/>
            <person name="Gearin G."/>
            <person name="Gellesch M."/>
            <person name="Goldberg J."/>
            <person name="Griggs A."/>
            <person name="Gujja S."/>
            <person name="Heiman D."/>
            <person name="Howarth C."/>
            <person name="Larson L."/>
            <person name="Lui A."/>
            <person name="MacDonald P.J.P."/>
            <person name="Mehta T."/>
            <person name="Montmayeur A."/>
            <person name="Murphy C."/>
            <person name="Neiman D."/>
            <person name="Pearson M."/>
            <person name="Priest M."/>
            <person name="Roberts A."/>
            <person name="Saif S."/>
            <person name="Shea T."/>
            <person name="Shenoy N."/>
            <person name="Sisk P."/>
            <person name="Stolte C."/>
            <person name="Sykes S."/>
            <person name="Yandava C."/>
            <person name="Wortman J."/>
            <person name="Nusbaum C."/>
            <person name="Birren B."/>
        </authorList>
    </citation>
    <scope>NUCLEOTIDE SEQUENCE</scope>
    <source>
        <strain evidence="9">ATCC 64411</strain>
    </source>
</reference>
<dbReference type="GO" id="GO:0031397">
    <property type="term" value="P:negative regulation of protein ubiquitination"/>
    <property type="evidence" value="ECO:0007669"/>
    <property type="project" value="TreeGrafter"/>
</dbReference>
<keyword evidence="2" id="KW-0963">Cytoplasm</keyword>
<reference evidence="10" key="5">
    <citation type="submission" date="2015-06" db="UniProtKB">
        <authorList>
            <consortium name="EnsemblFungi"/>
        </authorList>
    </citation>
    <scope>IDENTIFICATION</scope>
    <source>
        <strain evidence="10">ATCC 64411</strain>
    </source>
</reference>
<feature type="region of interest" description="Disordered" evidence="5">
    <location>
        <begin position="40"/>
        <end position="77"/>
    </location>
</feature>
<dbReference type="OMA" id="AQHFPRK"/>
<feature type="region of interest" description="Disordered" evidence="5">
    <location>
        <begin position="132"/>
        <end position="186"/>
    </location>
</feature>
<name>A0A0C4E8M7_MAGP6</name>
<dbReference type="OrthoDB" id="10254930at2759"/>
<evidence type="ECO:0000313" key="9">
    <source>
        <dbReference type="EMBL" id="KLU89972.1"/>
    </source>
</evidence>
<reference evidence="9" key="2">
    <citation type="submission" date="2010-05" db="EMBL/GenBank/DDBJ databases">
        <title>The Genome Sequence of Magnaporthe poae strain ATCC 64411.</title>
        <authorList>
            <consortium name="The Broad Institute Genome Sequencing Platform"/>
            <consortium name="Broad Institute Genome Sequencing Center for Infectious Disease"/>
            <person name="Ma L.-J."/>
            <person name="Dead R."/>
            <person name="Young S."/>
            <person name="Zeng Q."/>
            <person name="Koehrsen M."/>
            <person name="Alvarado L."/>
            <person name="Berlin A."/>
            <person name="Chapman S.B."/>
            <person name="Chen Z."/>
            <person name="Freedman E."/>
            <person name="Gellesch M."/>
            <person name="Goldberg J."/>
            <person name="Griggs A."/>
            <person name="Gujja S."/>
            <person name="Heilman E.R."/>
            <person name="Heiman D."/>
            <person name="Hepburn T."/>
            <person name="Howarth C."/>
            <person name="Jen D."/>
            <person name="Larson L."/>
            <person name="Mehta T."/>
            <person name="Neiman D."/>
            <person name="Pearson M."/>
            <person name="Roberts A."/>
            <person name="Saif S."/>
            <person name="Shea T."/>
            <person name="Shenoy N."/>
            <person name="Sisk P."/>
            <person name="Stolte C."/>
            <person name="Sykes S."/>
            <person name="Walk T."/>
            <person name="White J."/>
            <person name="Yandava C."/>
            <person name="Haas B."/>
            <person name="Nusbaum C."/>
            <person name="Birren B."/>
        </authorList>
    </citation>
    <scope>NUCLEOTIDE SEQUENCE</scope>
    <source>
        <strain evidence="9">ATCC 64411</strain>
    </source>
</reference>
<dbReference type="Gene3D" id="1.10.8.10">
    <property type="entry name" value="DNA helicase RuvA subunit, C-terminal domain"/>
    <property type="match status" value="1"/>
</dbReference>
<organism evidence="10 11">
    <name type="scientific">Magnaporthiopsis poae (strain ATCC 64411 / 73-15)</name>
    <name type="common">Kentucky bluegrass fungus</name>
    <name type="synonym">Magnaporthe poae</name>
    <dbReference type="NCBI Taxonomy" id="644358"/>
    <lineage>
        <taxon>Eukaryota</taxon>
        <taxon>Fungi</taxon>
        <taxon>Dikarya</taxon>
        <taxon>Ascomycota</taxon>
        <taxon>Pezizomycotina</taxon>
        <taxon>Sordariomycetes</taxon>
        <taxon>Sordariomycetidae</taxon>
        <taxon>Magnaporthales</taxon>
        <taxon>Magnaporthaceae</taxon>
        <taxon>Magnaporthiopsis</taxon>
    </lineage>
</organism>
<protein>
    <submittedName>
        <fullName evidence="9 10">Uncharacterized protein</fullName>
    </submittedName>
</protein>
<gene>
    <name evidence="9" type="ORF">MAPG_08939</name>
</gene>
<dbReference type="EMBL" id="GL876974">
    <property type="protein sequence ID" value="KLU89972.1"/>
    <property type="molecule type" value="Genomic_DNA"/>
</dbReference>
<dbReference type="AlphaFoldDB" id="A0A0C4E8M7"/>
<comment type="subcellular location">
    <subcellularLocation>
        <location evidence="1">Cytoplasm</location>
    </subcellularLocation>
</comment>
<dbReference type="EMBL" id="ADBL01002182">
    <property type="status" value="NOT_ANNOTATED_CDS"/>
    <property type="molecule type" value="Genomic_DNA"/>
</dbReference>
<dbReference type="Proteomes" id="UP000011715">
    <property type="component" value="Unassembled WGS sequence"/>
</dbReference>
<dbReference type="CDD" id="cd01767">
    <property type="entry name" value="UBX"/>
    <property type="match status" value="1"/>
</dbReference>
<dbReference type="Gene3D" id="3.10.20.90">
    <property type="entry name" value="Phosphatidylinositol 3-kinase Catalytic Subunit, Chain A, domain 1"/>
    <property type="match status" value="1"/>
</dbReference>
<dbReference type="GO" id="GO:0032435">
    <property type="term" value="P:negative regulation of proteasomal ubiquitin-dependent protein catabolic process"/>
    <property type="evidence" value="ECO:0007669"/>
    <property type="project" value="TreeGrafter"/>
</dbReference>
<dbReference type="EnsemblFungi" id="MAPG_08939T0">
    <property type="protein sequence ID" value="MAPG_08939T0"/>
    <property type="gene ID" value="MAPG_08939"/>
</dbReference>
<dbReference type="PROSITE" id="PS50157">
    <property type="entry name" value="ZINC_FINGER_C2H2_2"/>
    <property type="match status" value="1"/>
</dbReference>
<dbReference type="PROSITE" id="PS00028">
    <property type="entry name" value="ZINC_FINGER_C2H2_1"/>
    <property type="match status" value="1"/>
</dbReference>
<dbReference type="InterPro" id="IPR029071">
    <property type="entry name" value="Ubiquitin-like_domsf"/>
</dbReference>
<dbReference type="PROSITE" id="PS50030">
    <property type="entry name" value="UBA"/>
    <property type="match status" value="1"/>
</dbReference>
<evidence type="ECO:0000256" key="4">
    <source>
        <dbReference type="PROSITE-ProRule" id="PRU00042"/>
    </source>
</evidence>
<dbReference type="SUPFAM" id="SSF46934">
    <property type="entry name" value="UBA-like"/>
    <property type="match status" value="1"/>
</dbReference>
<evidence type="ECO:0000259" key="8">
    <source>
        <dbReference type="PROSITE" id="PS50157"/>
    </source>
</evidence>